<evidence type="ECO:0000256" key="4">
    <source>
        <dbReference type="ARBA" id="ARBA00022777"/>
    </source>
</evidence>
<proteinExistence type="inferred from homology"/>
<comment type="caution">
    <text evidence="9">The sequence shown here is derived from an EMBL/GenBank/DDBJ whole genome shotgun (WGS) entry which is preliminary data.</text>
</comment>
<dbReference type="PANTHER" id="PTHR43671:SF92">
    <property type="entry name" value="SERINE_THREONINE-PROTEIN KINASE NEK10"/>
    <property type="match status" value="1"/>
</dbReference>
<dbReference type="InterPro" id="IPR002110">
    <property type="entry name" value="Ankyrin_rpt"/>
</dbReference>
<dbReference type="PROSITE" id="PS00107">
    <property type="entry name" value="PROTEIN_KINASE_ATP"/>
    <property type="match status" value="1"/>
</dbReference>
<dbReference type="InterPro" id="IPR036770">
    <property type="entry name" value="Ankyrin_rpt-contain_sf"/>
</dbReference>
<feature type="region of interest" description="Disordered" evidence="7">
    <location>
        <begin position="286"/>
        <end position="309"/>
    </location>
</feature>
<dbReference type="InterPro" id="IPR000719">
    <property type="entry name" value="Prot_kinase_dom"/>
</dbReference>
<dbReference type="PROSITE" id="PS00108">
    <property type="entry name" value="PROTEIN_KINASE_ST"/>
    <property type="match status" value="1"/>
</dbReference>
<dbReference type="GO" id="GO:0004674">
    <property type="term" value="F:protein serine/threonine kinase activity"/>
    <property type="evidence" value="ECO:0007669"/>
    <property type="project" value="TreeGrafter"/>
</dbReference>
<dbReference type="PANTHER" id="PTHR43671">
    <property type="entry name" value="SERINE/THREONINE-PROTEIN KINASE NEK"/>
    <property type="match status" value="1"/>
</dbReference>
<dbReference type="OrthoDB" id="10252354at2759"/>
<keyword evidence="5 6" id="KW-0067">ATP-binding</keyword>
<dbReference type="Pfam" id="PF12796">
    <property type="entry name" value="Ank_2"/>
    <property type="match status" value="1"/>
</dbReference>
<evidence type="ECO:0000256" key="1">
    <source>
        <dbReference type="ARBA" id="ARBA00010886"/>
    </source>
</evidence>
<feature type="region of interest" description="Disordered" evidence="7">
    <location>
        <begin position="335"/>
        <end position="363"/>
    </location>
</feature>
<reference evidence="9 10" key="1">
    <citation type="submission" date="2019-05" db="EMBL/GenBank/DDBJ databases">
        <title>The compact genome of Giardia muris reveals important steps in the evolution of intestinal protozoan parasites.</title>
        <authorList>
            <person name="Xu F."/>
            <person name="Jimenez-Gonzalez A."/>
            <person name="Einarsson E."/>
            <person name="Astvaldsson A."/>
            <person name="Peirasmaki D."/>
            <person name="Eckmann L."/>
            <person name="Andersson J.O."/>
            <person name="Svard S.G."/>
            <person name="Jerlstrom-Hultqvist J."/>
        </authorList>
    </citation>
    <scope>NUCLEOTIDE SEQUENCE [LARGE SCALE GENOMIC DNA]</scope>
    <source>
        <strain evidence="9 10">Roberts-Thomson</strain>
    </source>
</reference>
<feature type="compositionally biased region" description="Polar residues" evidence="7">
    <location>
        <begin position="343"/>
        <end position="356"/>
    </location>
</feature>
<dbReference type="InterPro" id="IPR050660">
    <property type="entry name" value="NEK_Ser/Thr_kinase"/>
</dbReference>
<dbReference type="Pfam" id="PF00069">
    <property type="entry name" value="Pkinase"/>
    <property type="match status" value="1"/>
</dbReference>
<dbReference type="InterPro" id="IPR008271">
    <property type="entry name" value="Ser/Thr_kinase_AS"/>
</dbReference>
<keyword evidence="2" id="KW-0808">Transferase</keyword>
<dbReference type="Gene3D" id="1.25.40.20">
    <property type="entry name" value="Ankyrin repeat-containing domain"/>
    <property type="match status" value="1"/>
</dbReference>
<gene>
    <name evidence="9" type="ORF">GMRT_12614</name>
</gene>
<dbReference type="VEuPathDB" id="GiardiaDB:GMRT_12614"/>
<dbReference type="SUPFAM" id="SSF56112">
    <property type="entry name" value="Protein kinase-like (PK-like)"/>
    <property type="match status" value="1"/>
</dbReference>
<evidence type="ECO:0000313" key="9">
    <source>
        <dbReference type="EMBL" id="TNJ28482.1"/>
    </source>
</evidence>
<dbReference type="SUPFAM" id="SSF48403">
    <property type="entry name" value="Ankyrin repeat"/>
    <property type="match status" value="1"/>
</dbReference>
<dbReference type="AlphaFoldDB" id="A0A4Z1SRG6"/>
<dbReference type="EMBL" id="VDLU01000002">
    <property type="protein sequence ID" value="TNJ28482.1"/>
    <property type="molecule type" value="Genomic_DNA"/>
</dbReference>
<evidence type="ECO:0000256" key="6">
    <source>
        <dbReference type="PROSITE-ProRule" id="PRU10141"/>
    </source>
</evidence>
<dbReference type="InterPro" id="IPR017441">
    <property type="entry name" value="Protein_kinase_ATP_BS"/>
</dbReference>
<evidence type="ECO:0000256" key="2">
    <source>
        <dbReference type="ARBA" id="ARBA00022679"/>
    </source>
</evidence>
<evidence type="ECO:0000256" key="3">
    <source>
        <dbReference type="ARBA" id="ARBA00022741"/>
    </source>
</evidence>
<evidence type="ECO:0000259" key="8">
    <source>
        <dbReference type="PROSITE" id="PS50011"/>
    </source>
</evidence>
<evidence type="ECO:0000313" key="10">
    <source>
        <dbReference type="Proteomes" id="UP000315496"/>
    </source>
</evidence>
<dbReference type="Gene3D" id="1.10.510.10">
    <property type="entry name" value="Transferase(Phosphotransferase) domain 1"/>
    <property type="match status" value="1"/>
</dbReference>
<keyword evidence="3 6" id="KW-0547">Nucleotide-binding</keyword>
<dbReference type="InterPro" id="IPR011009">
    <property type="entry name" value="Kinase-like_dom_sf"/>
</dbReference>
<evidence type="ECO:0000256" key="7">
    <source>
        <dbReference type="SAM" id="MobiDB-lite"/>
    </source>
</evidence>
<accession>A0A4Z1SRG6</accession>
<dbReference type="GO" id="GO:0005524">
    <property type="term" value="F:ATP binding"/>
    <property type="evidence" value="ECO:0007669"/>
    <property type="project" value="UniProtKB-UniRule"/>
</dbReference>
<comment type="similarity">
    <text evidence="1">Belongs to the protein kinase superfamily. NEK Ser/Thr protein kinase family. NIMA subfamily.</text>
</comment>
<sequence>MQRQIPRGYTFKALLGQGGFGAVCSVIRDSDREEVALKIVDLEGLSEDTIANEVKLFPLLQHKNIVRCYNTILDRELRRVYVEMELCSKGSMRDYINDCKAHGTPIEETRIWMILAEILQGVSYLHSRYKPNEPKLKCIIHRDLKPENVLLNDKDEVKICDFGVSRPLGKESLAATYAGTRIYMAPEIVRNLPYTEKVDVWSIGCIALELATLRRVPFGAPGDTEVIYAKNPPIHIPGNYSEDLKIFIEACLQVDQQDRCTVYELLTMPRIADAVHQSRVVAAGREEAQRAKNCNSAGGSPDKNGRRDVHNFTSAVESPLENSPVMSPKAPAYNRQKRMLPSDPNSPQPKLQSSGYSRPPNVATREVRKTLGIDKQGNTPLMLAVKRGADPSRLGQLLSGAGYVNNEKDTALIMAAERGLDAHVRVLAPYEAGIRQPQLRISIPRAGGKGPKIQVFKDVSALMIAALLGQNTACRELLEYEAGLKDGDGNTALMFSCYTNISECTRLLLCEAGQQNARGETALMIATQLRRLDLVQLLAPYEHSYVTQKNVTALMLACETEDVALIDALQGYELKYVTCDLRIKLARHCRSAEARSHIKTLMRQI</sequence>
<dbReference type="Proteomes" id="UP000315496">
    <property type="component" value="Chromosome 2"/>
</dbReference>
<evidence type="ECO:0000256" key="5">
    <source>
        <dbReference type="ARBA" id="ARBA00022840"/>
    </source>
</evidence>
<organism evidence="9 10">
    <name type="scientific">Giardia muris</name>
    <dbReference type="NCBI Taxonomy" id="5742"/>
    <lineage>
        <taxon>Eukaryota</taxon>
        <taxon>Metamonada</taxon>
        <taxon>Diplomonadida</taxon>
        <taxon>Hexamitidae</taxon>
        <taxon>Giardiinae</taxon>
        <taxon>Giardia</taxon>
    </lineage>
</organism>
<feature type="binding site" evidence="6">
    <location>
        <position position="38"/>
    </location>
    <ligand>
        <name>ATP</name>
        <dbReference type="ChEBI" id="CHEBI:30616"/>
    </ligand>
</feature>
<feature type="domain" description="Protein kinase" evidence="8">
    <location>
        <begin position="9"/>
        <end position="271"/>
    </location>
</feature>
<keyword evidence="4 9" id="KW-0418">Kinase</keyword>
<protein>
    <submittedName>
        <fullName evidence="9">Kinase, NEK</fullName>
    </submittedName>
</protein>
<name>A0A4Z1SRG6_GIAMU</name>
<dbReference type="PROSITE" id="PS50011">
    <property type="entry name" value="PROTEIN_KINASE_DOM"/>
    <property type="match status" value="1"/>
</dbReference>
<dbReference type="SMART" id="SM00220">
    <property type="entry name" value="S_TKc"/>
    <property type="match status" value="1"/>
</dbReference>
<keyword evidence="10" id="KW-1185">Reference proteome</keyword>
<dbReference type="SMART" id="SM00248">
    <property type="entry name" value="ANK"/>
    <property type="match status" value="6"/>
</dbReference>